<evidence type="ECO:0000313" key="4">
    <source>
        <dbReference type="Proteomes" id="UP000193396"/>
    </source>
</evidence>
<comment type="similarity">
    <text evidence="1">Belongs to the histone deacetylase family.</text>
</comment>
<dbReference type="PANTHER" id="PTHR10625:SF10">
    <property type="entry name" value="HISTONE DEACETYLASE HDAC1"/>
    <property type="match status" value="1"/>
</dbReference>
<evidence type="ECO:0000256" key="1">
    <source>
        <dbReference type="ARBA" id="ARBA00005947"/>
    </source>
</evidence>
<accession>A0A1Y2LBJ5</accession>
<evidence type="ECO:0000259" key="2">
    <source>
        <dbReference type="Pfam" id="PF00850"/>
    </source>
</evidence>
<sequence length="309" mass="33553">MATLFVTHHSCINHDTGPGHPEQPDRLRVIQRVLEAEEFMFLHREEAAKAELSLIKAVHDPAYVDRVMAAIPKSGLKELEGDTYVSSGSGEAALRAAGGVCVGVDAVMDGHERNAFVGVRPPGHHAEYDRAMGFCLFNNAAIGARHARDKYGIKRVAVMDFDVHHGNGTQDLFFNDPDLFYCSTHQWPLYPGTGAPDERGCANNILNVGLPAGAETAEMKQAFEQTVLPGIANFKPELLIISAGFDAHRNDPLAGLCFVESDFGWMTEQLLRVAADVCDNRVVSVLEGGYDLPSLASSVVTHVRTLMTA</sequence>
<proteinExistence type="inferred from homology"/>
<dbReference type="InterPro" id="IPR023696">
    <property type="entry name" value="Ureohydrolase_dom_sf"/>
</dbReference>
<evidence type="ECO:0000313" key="3">
    <source>
        <dbReference type="EMBL" id="OSQ48029.1"/>
    </source>
</evidence>
<keyword evidence="4" id="KW-1185">Reference proteome</keyword>
<dbReference type="GO" id="GO:0004407">
    <property type="term" value="F:histone deacetylase activity"/>
    <property type="evidence" value="ECO:0007669"/>
    <property type="project" value="TreeGrafter"/>
</dbReference>
<dbReference type="CDD" id="cd11599">
    <property type="entry name" value="HDAC_classII_2"/>
    <property type="match status" value="1"/>
</dbReference>
<dbReference type="GO" id="GO:0040029">
    <property type="term" value="P:epigenetic regulation of gene expression"/>
    <property type="evidence" value="ECO:0007669"/>
    <property type="project" value="TreeGrafter"/>
</dbReference>
<dbReference type="PANTHER" id="PTHR10625">
    <property type="entry name" value="HISTONE DEACETYLASE HDAC1-RELATED"/>
    <property type="match status" value="1"/>
</dbReference>
<dbReference type="PRINTS" id="PR01270">
    <property type="entry name" value="HDASUPER"/>
</dbReference>
<gene>
    <name evidence="3" type="ORF">TALK_10555</name>
</gene>
<reference evidence="3 4" key="1">
    <citation type="submission" date="2014-03" db="EMBL/GenBank/DDBJ databases">
        <title>The draft genome sequence of Thalassospira alkalitolerans JCM 18968.</title>
        <authorList>
            <person name="Lai Q."/>
            <person name="Shao Z."/>
        </authorList>
    </citation>
    <scope>NUCLEOTIDE SEQUENCE [LARGE SCALE GENOMIC DNA]</scope>
    <source>
        <strain evidence="3 4">JCM 18968</strain>
    </source>
</reference>
<dbReference type="InterPro" id="IPR023801">
    <property type="entry name" value="His_deacetylse_dom"/>
</dbReference>
<dbReference type="Gene3D" id="3.40.800.20">
    <property type="entry name" value="Histone deacetylase domain"/>
    <property type="match status" value="1"/>
</dbReference>
<organism evidence="3 4">
    <name type="scientific">Thalassospira alkalitolerans</name>
    <dbReference type="NCBI Taxonomy" id="1293890"/>
    <lineage>
        <taxon>Bacteria</taxon>
        <taxon>Pseudomonadati</taxon>
        <taxon>Pseudomonadota</taxon>
        <taxon>Alphaproteobacteria</taxon>
        <taxon>Rhodospirillales</taxon>
        <taxon>Thalassospiraceae</taxon>
        <taxon>Thalassospira</taxon>
    </lineage>
</organism>
<dbReference type="STRING" id="1293890.TALK_10555"/>
<dbReference type="Proteomes" id="UP000193396">
    <property type="component" value="Unassembled WGS sequence"/>
</dbReference>
<dbReference type="RefSeq" id="WP_085618597.1">
    <property type="nucleotide sequence ID" value="NZ_JFKB01000006.1"/>
</dbReference>
<dbReference type="AlphaFoldDB" id="A0A1Y2LBJ5"/>
<dbReference type="InterPro" id="IPR037138">
    <property type="entry name" value="His_deacetylse_dom_sf"/>
</dbReference>
<dbReference type="Pfam" id="PF00850">
    <property type="entry name" value="Hist_deacetyl"/>
    <property type="match status" value="1"/>
</dbReference>
<dbReference type="InterPro" id="IPR000286">
    <property type="entry name" value="HDACs"/>
</dbReference>
<dbReference type="SUPFAM" id="SSF52768">
    <property type="entry name" value="Arginase/deacetylase"/>
    <property type="match status" value="1"/>
</dbReference>
<dbReference type="EMBL" id="JFKB01000006">
    <property type="protein sequence ID" value="OSQ48029.1"/>
    <property type="molecule type" value="Genomic_DNA"/>
</dbReference>
<protein>
    <submittedName>
        <fullName evidence="3">Acetoin utilization protein</fullName>
    </submittedName>
</protein>
<dbReference type="OrthoDB" id="9808367at2"/>
<feature type="domain" description="Histone deacetylase" evidence="2">
    <location>
        <begin position="20"/>
        <end position="306"/>
    </location>
</feature>
<comment type="caution">
    <text evidence="3">The sequence shown here is derived from an EMBL/GenBank/DDBJ whole genome shotgun (WGS) entry which is preliminary data.</text>
</comment>
<name>A0A1Y2LBJ5_9PROT</name>